<comment type="caution">
    <text evidence="2">The sequence shown here is derived from an EMBL/GenBank/DDBJ whole genome shotgun (WGS) entry which is preliminary data.</text>
</comment>
<organism evidence="2">
    <name type="scientific">Sesamum radiatum</name>
    <name type="common">Black benniseed</name>
    <dbReference type="NCBI Taxonomy" id="300843"/>
    <lineage>
        <taxon>Eukaryota</taxon>
        <taxon>Viridiplantae</taxon>
        <taxon>Streptophyta</taxon>
        <taxon>Embryophyta</taxon>
        <taxon>Tracheophyta</taxon>
        <taxon>Spermatophyta</taxon>
        <taxon>Magnoliopsida</taxon>
        <taxon>eudicotyledons</taxon>
        <taxon>Gunneridae</taxon>
        <taxon>Pentapetalae</taxon>
        <taxon>asterids</taxon>
        <taxon>lamiids</taxon>
        <taxon>Lamiales</taxon>
        <taxon>Pedaliaceae</taxon>
        <taxon>Sesamum</taxon>
    </lineage>
</organism>
<accession>A0AAW2REK2</accession>
<feature type="domain" description="Reverse transcriptase zinc-binding" evidence="1">
    <location>
        <begin position="35"/>
        <end position="124"/>
    </location>
</feature>
<sequence>MHQGILDKDSILGIPLGRADQPDIRCWYFSKNGLFSIKSAYSIVLQVDNPSSSSSKSSAHQSACISIWNGDVPPKIRVFSWKLAPDALPTGQNLSKRLKKSCFACPFCGDANETVHTSLFTATMLDRDVNAMPPTAKNLARATYWSLPPDFVQINFDKALFRDGPKVGLGIIVGDQTGIVASWNLRFSCKPEGQHAKAFVAGAAAELVHS</sequence>
<dbReference type="EMBL" id="JACGWJ010000013">
    <property type="protein sequence ID" value="KAL0378419.1"/>
    <property type="molecule type" value="Genomic_DNA"/>
</dbReference>
<evidence type="ECO:0000313" key="2">
    <source>
        <dbReference type="EMBL" id="KAL0378419.1"/>
    </source>
</evidence>
<dbReference type="Pfam" id="PF13966">
    <property type="entry name" value="zf-RVT"/>
    <property type="match status" value="1"/>
</dbReference>
<gene>
    <name evidence="2" type="ORF">Sradi_3147400</name>
</gene>
<reference evidence="2" key="1">
    <citation type="submission" date="2020-06" db="EMBL/GenBank/DDBJ databases">
        <authorList>
            <person name="Li T."/>
            <person name="Hu X."/>
            <person name="Zhang T."/>
            <person name="Song X."/>
            <person name="Zhang H."/>
            <person name="Dai N."/>
            <person name="Sheng W."/>
            <person name="Hou X."/>
            <person name="Wei L."/>
        </authorList>
    </citation>
    <scope>NUCLEOTIDE SEQUENCE</scope>
    <source>
        <strain evidence="2">G02</strain>
        <tissue evidence="2">Leaf</tissue>
    </source>
</reference>
<dbReference type="AlphaFoldDB" id="A0AAW2REK2"/>
<reference evidence="2" key="2">
    <citation type="journal article" date="2024" name="Plant">
        <title>Genomic evolution and insights into agronomic trait innovations of Sesamum species.</title>
        <authorList>
            <person name="Miao H."/>
            <person name="Wang L."/>
            <person name="Qu L."/>
            <person name="Liu H."/>
            <person name="Sun Y."/>
            <person name="Le M."/>
            <person name="Wang Q."/>
            <person name="Wei S."/>
            <person name="Zheng Y."/>
            <person name="Lin W."/>
            <person name="Duan Y."/>
            <person name="Cao H."/>
            <person name="Xiong S."/>
            <person name="Wang X."/>
            <person name="Wei L."/>
            <person name="Li C."/>
            <person name="Ma Q."/>
            <person name="Ju M."/>
            <person name="Zhao R."/>
            <person name="Li G."/>
            <person name="Mu C."/>
            <person name="Tian Q."/>
            <person name="Mei H."/>
            <person name="Zhang T."/>
            <person name="Gao T."/>
            <person name="Zhang H."/>
        </authorList>
    </citation>
    <scope>NUCLEOTIDE SEQUENCE</scope>
    <source>
        <strain evidence="2">G02</strain>
    </source>
</reference>
<evidence type="ECO:0000259" key="1">
    <source>
        <dbReference type="Pfam" id="PF13966"/>
    </source>
</evidence>
<proteinExistence type="predicted"/>
<protein>
    <recommendedName>
        <fullName evidence="1">Reverse transcriptase zinc-binding domain-containing protein</fullName>
    </recommendedName>
</protein>
<name>A0AAW2REK2_SESRA</name>
<dbReference type="InterPro" id="IPR026960">
    <property type="entry name" value="RVT-Znf"/>
</dbReference>